<dbReference type="STRING" id="6182.A0A4Z2DWH1"/>
<organism evidence="1 2">
    <name type="scientific">Schistosoma japonicum</name>
    <name type="common">Blood fluke</name>
    <dbReference type="NCBI Taxonomy" id="6182"/>
    <lineage>
        <taxon>Eukaryota</taxon>
        <taxon>Metazoa</taxon>
        <taxon>Spiralia</taxon>
        <taxon>Lophotrochozoa</taxon>
        <taxon>Platyhelminthes</taxon>
        <taxon>Trematoda</taxon>
        <taxon>Digenea</taxon>
        <taxon>Strigeidida</taxon>
        <taxon>Schistosomatoidea</taxon>
        <taxon>Schistosomatidae</taxon>
        <taxon>Schistosoma</taxon>
    </lineage>
</organism>
<reference evidence="1 2" key="1">
    <citation type="submission" date="2019-03" db="EMBL/GenBank/DDBJ databases">
        <title>An improved genome assembly of the fluke Schistosoma japonicum.</title>
        <authorList>
            <person name="Hu W."/>
            <person name="Luo F."/>
            <person name="Yin M."/>
            <person name="Mo X."/>
            <person name="Sun C."/>
            <person name="Wu Q."/>
            <person name="Zhu B."/>
            <person name="Xiang M."/>
            <person name="Wang J."/>
            <person name="Wang Y."/>
            <person name="Zhang T."/>
            <person name="Xu B."/>
            <person name="Zheng H."/>
            <person name="Feng Z."/>
        </authorList>
    </citation>
    <scope>NUCLEOTIDE SEQUENCE [LARGE SCALE GENOMIC DNA]</scope>
    <source>
        <strain evidence="1">HuSjv2</strain>
        <tissue evidence="1">Worms</tissue>
    </source>
</reference>
<protein>
    <submittedName>
        <fullName evidence="1">Exportin-4</fullName>
    </submittedName>
</protein>
<evidence type="ECO:0000313" key="2">
    <source>
        <dbReference type="Proteomes" id="UP000311919"/>
    </source>
</evidence>
<dbReference type="AlphaFoldDB" id="A0A4Z2DWH1"/>
<sequence>MQQYQLAQKMKRLLGLLRSSNSSRQSQLFQFFLASKMVQPVGLRRICTNDNNEEINLELDKDDMTSPEVTFGPAC</sequence>
<comment type="caution">
    <text evidence="1">The sequence shown here is derived from an EMBL/GenBank/DDBJ whole genome shotgun (WGS) entry which is preliminary data.</text>
</comment>
<evidence type="ECO:0000313" key="1">
    <source>
        <dbReference type="EMBL" id="TNN20895.1"/>
    </source>
</evidence>
<gene>
    <name evidence="1" type="ORF">EWB00_002297</name>
</gene>
<accession>A0A4Z2DWH1</accession>
<dbReference type="EMBL" id="SKCS01000018">
    <property type="protein sequence ID" value="TNN20895.1"/>
    <property type="molecule type" value="Genomic_DNA"/>
</dbReference>
<proteinExistence type="predicted"/>
<name>A0A4Z2DWH1_SCHJA</name>
<dbReference type="Proteomes" id="UP000311919">
    <property type="component" value="Unassembled WGS sequence"/>
</dbReference>
<keyword evidence="2" id="KW-1185">Reference proteome</keyword>